<proteinExistence type="predicted"/>
<organism evidence="2 3">
    <name type="scientific">Tribonema minus</name>
    <dbReference type="NCBI Taxonomy" id="303371"/>
    <lineage>
        <taxon>Eukaryota</taxon>
        <taxon>Sar</taxon>
        <taxon>Stramenopiles</taxon>
        <taxon>Ochrophyta</taxon>
        <taxon>PX clade</taxon>
        <taxon>Xanthophyceae</taxon>
        <taxon>Tribonematales</taxon>
        <taxon>Tribonemataceae</taxon>
        <taxon>Tribonema</taxon>
    </lineage>
</organism>
<evidence type="ECO:0000256" key="1">
    <source>
        <dbReference type="SAM" id="MobiDB-lite"/>
    </source>
</evidence>
<feature type="region of interest" description="Disordered" evidence="1">
    <location>
        <begin position="136"/>
        <end position="155"/>
    </location>
</feature>
<evidence type="ECO:0000313" key="3">
    <source>
        <dbReference type="Proteomes" id="UP000664859"/>
    </source>
</evidence>
<protein>
    <submittedName>
        <fullName evidence="2">Uncharacterized protein</fullName>
    </submittedName>
</protein>
<comment type="caution">
    <text evidence="2">The sequence shown here is derived from an EMBL/GenBank/DDBJ whole genome shotgun (WGS) entry which is preliminary data.</text>
</comment>
<reference evidence="2" key="1">
    <citation type="submission" date="2021-02" db="EMBL/GenBank/DDBJ databases">
        <title>First Annotated Genome of the Yellow-green Alga Tribonema minus.</title>
        <authorList>
            <person name="Mahan K.M."/>
        </authorList>
    </citation>
    <scope>NUCLEOTIDE SEQUENCE</scope>
    <source>
        <strain evidence="2">UTEX B ZZ1240</strain>
    </source>
</reference>
<accession>A0A836C9H9</accession>
<evidence type="ECO:0000313" key="2">
    <source>
        <dbReference type="EMBL" id="KAG5176321.1"/>
    </source>
</evidence>
<keyword evidence="3" id="KW-1185">Reference proteome</keyword>
<dbReference type="Proteomes" id="UP000664859">
    <property type="component" value="Unassembled WGS sequence"/>
</dbReference>
<dbReference type="AlphaFoldDB" id="A0A836C9H9"/>
<gene>
    <name evidence="2" type="ORF">JKP88DRAFT_249579</name>
</gene>
<sequence>MAKNDVLPREAWGLDQQLLACVRACCTCTVSLQGEGTLSAVQRAILQRRQVTDLVLSGDFGLEPIPLPLSIQQLQLGKGPSEGFVGRLGRVPQGLVSLDVSFGAVLGLKDILRCMPGSLTAVCIRDFWLPLEELASDEQESDEEHDGEDTEQPDDAAEAAVAMPAPLPEHAEEADQPEQGVQAAVVGPAPLLLVQETEDGEGAEALAESALAWPAGVSELWLWNHDPRPLPPDLQHLCISFDAEIDDDESGDPRYMQPSLPEWFSSLSLPGTLETLSMNIDAYVYYDERCQLPALPDFLHELWLDLPCLAAGASWAVGLGLYLEQAAQSYLPQWLLRELRLLHVDAHVWPEAGFRALPQHLHAITIECRDFWHLRCQASRISRSRFGQHVELGLGPAAQQLPALTFRIDRLLIHEASLTERESFRMVVQGPICTNADRATSMFE</sequence>
<name>A0A836C9H9_9STRA</name>
<dbReference type="EMBL" id="JAFCMP010000538">
    <property type="protein sequence ID" value="KAG5176321.1"/>
    <property type="molecule type" value="Genomic_DNA"/>
</dbReference>